<accession>A0A0L6JJ94</accession>
<evidence type="ECO:0000313" key="5">
    <source>
        <dbReference type="EMBL" id="KNY25805.1"/>
    </source>
</evidence>
<dbReference type="eggNOG" id="COG5513">
    <property type="taxonomic scope" value="Bacteria"/>
</dbReference>
<name>A0A0L6JJ94_9FIRM</name>
<dbReference type="SUPFAM" id="SSF141066">
    <property type="entry name" value="ICP-like"/>
    <property type="match status" value="1"/>
</dbReference>
<dbReference type="PANTHER" id="PTHR36530:SF1">
    <property type="entry name" value="AMOEBIASIN-1"/>
    <property type="match status" value="1"/>
</dbReference>
<reference evidence="6" key="1">
    <citation type="submission" date="2015-07" db="EMBL/GenBank/DDBJ databases">
        <title>Near-Complete Genome Sequence of the Cellulolytic Bacterium Bacteroides (Pseudobacteroides) cellulosolvens ATCC 35603.</title>
        <authorList>
            <person name="Dassa B."/>
            <person name="Utturkar S.M."/>
            <person name="Klingeman D.M."/>
            <person name="Hurt R.A."/>
            <person name="Keller M."/>
            <person name="Xu J."/>
            <person name="Reddy Y.H.K."/>
            <person name="Borovok I."/>
            <person name="Grinberg I.R."/>
            <person name="Lamed R."/>
            <person name="Zhivin O."/>
            <person name="Bayer E.A."/>
            <person name="Brown S.D."/>
        </authorList>
    </citation>
    <scope>NUCLEOTIDE SEQUENCE [LARGE SCALE GENOMIC DNA]</scope>
    <source>
        <strain evidence="6">DSM 2933</strain>
    </source>
</reference>
<evidence type="ECO:0000313" key="6">
    <source>
        <dbReference type="Proteomes" id="UP000036923"/>
    </source>
</evidence>
<keyword evidence="6" id="KW-1185">Reference proteome</keyword>
<comment type="caution">
    <text evidence="5">The sequence shown here is derived from an EMBL/GenBank/DDBJ whole genome shotgun (WGS) entry which is preliminary data.</text>
</comment>
<dbReference type="PANTHER" id="PTHR36530">
    <property type="entry name" value="INHIBITOR OF CYSTEINE PEPTIDASE"/>
    <property type="match status" value="1"/>
</dbReference>
<protein>
    <submittedName>
        <fullName evidence="5">Proteinase inhibitor I42, chagasin</fullName>
    </submittedName>
</protein>
<keyword evidence="1" id="KW-0646">Protease inhibitor</keyword>
<dbReference type="InterPro" id="IPR052781">
    <property type="entry name" value="Cys_protease_inhibitor_I42"/>
</dbReference>
<keyword evidence="3" id="KW-0732">Signal</keyword>
<evidence type="ECO:0000256" key="2">
    <source>
        <dbReference type="ARBA" id="ARBA00022704"/>
    </source>
</evidence>
<dbReference type="InterPro" id="IPR018990">
    <property type="entry name" value="Prot_inh_I42_chagasin"/>
</dbReference>
<dbReference type="EMBL" id="LGTC01000001">
    <property type="protein sequence ID" value="KNY25805.1"/>
    <property type="molecule type" value="Genomic_DNA"/>
</dbReference>
<evidence type="ECO:0000256" key="1">
    <source>
        <dbReference type="ARBA" id="ARBA00022690"/>
    </source>
</evidence>
<dbReference type="OrthoDB" id="1739319at2"/>
<sequence length="613" mass="67214" precursor="true">MKRILLFLVTMLFFVSSLTGFAAKPATKGIIAKTVTITGEITKLNPGVPYNKEMLAVKTSDQSYLLVGQTSGMNKYIGYSANITGTITKGPQGIMMFNVKSYKLIGKTTPTPTLKPTATAAATATSSPVSRYVTLQGYLYNLNSDMSKFYLKTETGISELIGNTKGMETAVGNMVEVVGNYVQTLVATEYPPFNVVSYNVIPAPTSTSVPPVKYVTLKGNIFTQNSDMSKFYLKTENGPYELIGNTKGMETAVGNFVEVNGNYVATLVATEYPLFSVISYKVIATPSPSSAPAYKEITIEDNGGYAYVKKGDELRLTLESNATTGYKWSYVEKPDANVLVETSYNYIPDPSKPDMVGVGGKEVWTYKAIADGIAKIDMVYSRPWESVTPYKSFVVKVMVGYPAPTPTPELQYIQGTLFVKETYPLTYELKTQDCPYTLKGNTDGMEKYANMQVEVCGNVSPLKIYPPIFNVVSYKVLPEPTPITDPKVHTIISEKPLFFSEKSVGSIGSPESLSGSTTLSWKEGSKTAFFNSRITVSAKEMNINYEIELIETISSTRESIAGLFNIIKDGTVIAKGVKGEVYGLTLNVGDYFKFYSQECNLNLASYITQRLDF</sequence>
<dbReference type="Pfam" id="PF09394">
    <property type="entry name" value="Inhibitor_I42"/>
    <property type="match status" value="1"/>
</dbReference>
<evidence type="ECO:0000259" key="4">
    <source>
        <dbReference type="Pfam" id="PF09394"/>
    </source>
</evidence>
<organism evidence="5 6">
    <name type="scientific">Pseudobacteroides cellulosolvens ATCC 35603 = DSM 2933</name>
    <dbReference type="NCBI Taxonomy" id="398512"/>
    <lineage>
        <taxon>Bacteria</taxon>
        <taxon>Bacillati</taxon>
        <taxon>Bacillota</taxon>
        <taxon>Clostridia</taxon>
        <taxon>Eubacteriales</taxon>
        <taxon>Oscillospiraceae</taxon>
        <taxon>Pseudobacteroides</taxon>
    </lineage>
</organism>
<dbReference type="GO" id="GO:0004869">
    <property type="term" value="F:cysteine-type endopeptidase inhibitor activity"/>
    <property type="evidence" value="ECO:0007669"/>
    <property type="project" value="UniProtKB-KW"/>
</dbReference>
<keyword evidence="2" id="KW-0789">Thiol protease inhibitor</keyword>
<dbReference type="STRING" id="398512.Bccel_1065"/>
<feature type="domain" description="Proteinase inhibitor I42 chagasin" evidence="4">
    <location>
        <begin position="308"/>
        <end position="397"/>
    </location>
</feature>
<dbReference type="Gene3D" id="2.60.40.2020">
    <property type="match status" value="1"/>
</dbReference>
<dbReference type="InterPro" id="IPR036331">
    <property type="entry name" value="Chagasin-like_sf"/>
</dbReference>
<feature type="chain" id="PRO_5005566082" evidence="3">
    <location>
        <begin position="23"/>
        <end position="613"/>
    </location>
</feature>
<dbReference type="RefSeq" id="WP_050753136.1">
    <property type="nucleotide sequence ID" value="NZ_JQKC01000013.1"/>
</dbReference>
<proteinExistence type="predicted"/>
<gene>
    <name evidence="5" type="ORF">Bccel_1065</name>
</gene>
<feature type="signal peptide" evidence="3">
    <location>
        <begin position="1"/>
        <end position="22"/>
    </location>
</feature>
<dbReference type="AlphaFoldDB" id="A0A0L6JJ94"/>
<evidence type="ECO:0000256" key="3">
    <source>
        <dbReference type="SAM" id="SignalP"/>
    </source>
</evidence>
<dbReference type="Proteomes" id="UP000036923">
    <property type="component" value="Unassembled WGS sequence"/>
</dbReference>